<proteinExistence type="predicted"/>
<comment type="caution">
    <text evidence="1">The sequence shown here is derived from an EMBL/GenBank/DDBJ whole genome shotgun (WGS) entry which is preliminary data.</text>
</comment>
<dbReference type="Proteomes" id="UP000823388">
    <property type="component" value="Chromosome 4N"/>
</dbReference>
<evidence type="ECO:0000313" key="1">
    <source>
        <dbReference type="EMBL" id="KAG2608593.1"/>
    </source>
</evidence>
<evidence type="ECO:0000313" key="2">
    <source>
        <dbReference type="Proteomes" id="UP000823388"/>
    </source>
</evidence>
<reference evidence="1" key="1">
    <citation type="submission" date="2020-05" db="EMBL/GenBank/DDBJ databases">
        <title>WGS assembly of Panicum virgatum.</title>
        <authorList>
            <person name="Lovell J.T."/>
            <person name="Jenkins J."/>
            <person name="Shu S."/>
            <person name="Juenger T.E."/>
            <person name="Schmutz J."/>
        </authorList>
    </citation>
    <scope>NUCLEOTIDE SEQUENCE</scope>
    <source>
        <strain evidence="1">AP13</strain>
    </source>
</reference>
<protein>
    <submittedName>
        <fullName evidence="1">Uncharacterized protein</fullName>
    </submittedName>
</protein>
<dbReference type="AlphaFoldDB" id="A0A8T0THG9"/>
<accession>A0A8T0THG9</accession>
<organism evidence="1 2">
    <name type="scientific">Panicum virgatum</name>
    <name type="common">Blackwell switchgrass</name>
    <dbReference type="NCBI Taxonomy" id="38727"/>
    <lineage>
        <taxon>Eukaryota</taxon>
        <taxon>Viridiplantae</taxon>
        <taxon>Streptophyta</taxon>
        <taxon>Embryophyta</taxon>
        <taxon>Tracheophyta</taxon>
        <taxon>Spermatophyta</taxon>
        <taxon>Magnoliopsida</taxon>
        <taxon>Liliopsida</taxon>
        <taxon>Poales</taxon>
        <taxon>Poaceae</taxon>
        <taxon>PACMAD clade</taxon>
        <taxon>Panicoideae</taxon>
        <taxon>Panicodae</taxon>
        <taxon>Paniceae</taxon>
        <taxon>Panicinae</taxon>
        <taxon>Panicum</taxon>
        <taxon>Panicum sect. Hiantes</taxon>
    </lineage>
</organism>
<gene>
    <name evidence="1" type="ORF">PVAP13_4NG335401</name>
</gene>
<dbReference type="EMBL" id="CM029044">
    <property type="protein sequence ID" value="KAG2608593.1"/>
    <property type="molecule type" value="Genomic_DNA"/>
</dbReference>
<name>A0A8T0THG9_PANVG</name>
<keyword evidence="2" id="KW-1185">Reference proteome</keyword>
<sequence length="141" mass="15357">MPLTPFGPARIPALLGITKTPTARPSTPSSSAIILGLSNDKPYQYGYCAIGRDMDTCISRPATSEEVLQILENGMTRCQLPPVFLHGALHWLESGPLGLQVLLFDAITYLFRFLKEPPPAANRYPAAAYHMGNTGSQLELE</sequence>